<keyword evidence="3" id="KW-1185">Reference proteome</keyword>
<dbReference type="SMART" id="SM00271">
    <property type="entry name" value="DnaJ"/>
    <property type="match status" value="1"/>
</dbReference>
<evidence type="ECO:0000313" key="2">
    <source>
        <dbReference type="EMBL" id="ORY50308.1"/>
    </source>
</evidence>
<dbReference type="SUPFAM" id="SSF46565">
    <property type="entry name" value="Chaperone J-domain"/>
    <property type="match status" value="1"/>
</dbReference>
<dbReference type="InterPro" id="IPR001623">
    <property type="entry name" value="DnaJ_domain"/>
</dbReference>
<evidence type="ECO:0000259" key="1">
    <source>
        <dbReference type="PROSITE" id="PS50076"/>
    </source>
</evidence>
<protein>
    <submittedName>
        <fullName evidence="2">Chaperone J-domain-containing protein</fullName>
    </submittedName>
</protein>
<dbReference type="OrthoDB" id="2158692at2759"/>
<feature type="non-terminal residue" evidence="2">
    <location>
        <position position="85"/>
    </location>
</feature>
<proteinExistence type="predicted"/>
<reference evidence="2 3" key="1">
    <citation type="submission" date="2016-07" db="EMBL/GenBank/DDBJ databases">
        <title>Pervasive Adenine N6-methylation of Active Genes in Fungi.</title>
        <authorList>
            <consortium name="DOE Joint Genome Institute"/>
            <person name="Mondo S.J."/>
            <person name="Dannebaum R.O."/>
            <person name="Kuo R.C."/>
            <person name="Labutti K."/>
            <person name="Haridas S."/>
            <person name="Kuo A."/>
            <person name="Salamov A."/>
            <person name="Ahrendt S.R."/>
            <person name="Lipzen A."/>
            <person name="Sullivan W."/>
            <person name="Andreopoulos W.B."/>
            <person name="Clum A."/>
            <person name="Lindquist E."/>
            <person name="Daum C."/>
            <person name="Ramamoorthy G.K."/>
            <person name="Gryganskyi A."/>
            <person name="Culley D."/>
            <person name="Magnuson J.K."/>
            <person name="James T.Y."/>
            <person name="O'Malley M.A."/>
            <person name="Stajich J.E."/>
            <person name="Spatafora J.W."/>
            <person name="Visel A."/>
            <person name="Grigoriev I.V."/>
        </authorList>
    </citation>
    <scope>NUCLEOTIDE SEQUENCE [LARGE SCALE GENOMIC DNA]</scope>
    <source>
        <strain evidence="2 3">JEL800</strain>
    </source>
</reference>
<dbReference type="PROSITE" id="PS50076">
    <property type="entry name" value="DNAJ_2"/>
    <property type="match status" value="1"/>
</dbReference>
<name>A0A1Y2CTD0_9FUNG</name>
<dbReference type="InterPro" id="IPR036869">
    <property type="entry name" value="J_dom_sf"/>
</dbReference>
<sequence>MKLYKALGLAHSPPPTPAAIKEAFVSISLISHPDRVKDLPATEQKAALQRFLKAKNAYEILKDKDKRREYDLRFNNLSPAAAAAP</sequence>
<dbReference type="AlphaFoldDB" id="A0A1Y2CTD0"/>
<dbReference type="Proteomes" id="UP000193642">
    <property type="component" value="Unassembled WGS sequence"/>
</dbReference>
<accession>A0A1Y2CTD0</accession>
<dbReference type="Pfam" id="PF00226">
    <property type="entry name" value="DnaJ"/>
    <property type="match status" value="1"/>
</dbReference>
<feature type="domain" description="J" evidence="1">
    <location>
        <begin position="2"/>
        <end position="74"/>
    </location>
</feature>
<dbReference type="InterPro" id="IPR050817">
    <property type="entry name" value="DjlA_DnaK_co-chaperone"/>
</dbReference>
<gene>
    <name evidence="2" type="ORF">BCR33DRAFT_846829</name>
</gene>
<organism evidence="2 3">
    <name type="scientific">Rhizoclosmatium globosum</name>
    <dbReference type="NCBI Taxonomy" id="329046"/>
    <lineage>
        <taxon>Eukaryota</taxon>
        <taxon>Fungi</taxon>
        <taxon>Fungi incertae sedis</taxon>
        <taxon>Chytridiomycota</taxon>
        <taxon>Chytridiomycota incertae sedis</taxon>
        <taxon>Chytridiomycetes</taxon>
        <taxon>Chytridiales</taxon>
        <taxon>Chytriomycetaceae</taxon>
        <taxon>Rhizoclosmatium</taxon>
    </lineage>
</organism>
<comment type="caution">
    <text evidence="2">The sequence shown here is derived from an EMBL/GenBank/DDBJ whole genome shotgun (WGS) entry which is preliminary data.</text>
</comment>
<dbReference type="PANTHER" id="PTHR24074">
    <property type="entry name" value="CO-CHAPERONE PROTEIN DJLA"/>
    <property type="match status" value="1"/>
</dbReference>
<dbReference type="CDD" id="cd06257">
    <property type="entry name" value="DnaJ"/>
    <property type="match status" value="1"/>
</dbReference>
<dbReference type="Gene3D" id="1.10.287.110">
    <property type="entry name" value="DnaJ domain"/>
    <property type="match status" value="1"/>
</dbReference>
<dbReference type="EMBL" id="MCGO01000007">
    <property type="protein sequence ID" value="ORY50308.1"/>
    <property type="molecule type" value="Genomic_DNA"/>
</dbReference>
<evidence type="ECO:0000313" key="3">
    <source>
        <dbReference type="Proteomes" id="UP000193642"/>
    </source>
</evidence>